<sequence length="163" mass="18922">MTSGVKCSSECTAVYLALKNKRVYRYIVFKVDRGHTEDIVPEFMNEDRAIEFTLSQKGVEVNNKTRSGVTSLISYLRDSSQNEPRYIVFNFAFVSEDRIQEKVIFILWSPESSSVKHKMLYSSSKDALRKCVCNDITVDLHYDELEDLGWDSMLKDVKYQLHL</sequence>
<dbReference type="PANTHER" id="PTHR11913">
    <property type="entry name" value="COFILIN-RELATED"/>
    <property type="match status" value="1"/>
</dbReference>
<name>A0AAV7K8Z3_9METZ</name>
<evidence type="ECO:0000256" key="1">
    <source>
        <dbReference type="ARBA" id="ARBA00006844"/>
    </source>
</evidence>
<dbReference type="PROSITE" id="PS51263">
    <property type="entry name" value="ADF_H"/>
    <property type="match status" value="1"/>
</dbReference>
<evidence type="ECO:0000313" key="5">
    <source>
        <dbReference type="Proteomes" id="UP001165289"/>
    </source>
</evidence>
<dbReference type="EMBL" id="JAKMXF010000111">
    <property type="protein sequence ID" value="KAI6657772.1"/>
    <property type="molecule type" value="Genomic_DNA"/>
</dbReference>
<organism evidence="4 5">
    <name type="scientific">Oopsacas minuta</name>
    <dbReference type="NCBI Taxonomy" id="111878"/>
    <lineage>
        <taxon>Eukaryota</taxon>
        <taxon>Metazoa</taxon>
        <taxon>Porifera</taxon>
        <taxon>Hexactinellida</taxon>
        <taxon>Hexasterophora</taxon>
        <taxon>Lyssacinosida</taxon>
        <taxon>Leucopsacidae</taxon>
        <taxon>Oopsacas</taxon>
    </lineage>
</organism>
<evidence type="ECO:0000313" key="4">
    <source>
        <dbReference type="EMBL" id="KAI6657772.1"/>
    </source>
</evidence>
<dbReference type="InterPro" id="IPR029006">
    <property type="entry name" value="ADF-H/Gelsolin-like_dom_sf"/>
</dbReference>
<keyword evidence="2" id="KW-0009">Actin-binding</keyword>
<reference evidence="4 5" key="1">
    <citation type="journal article" date="2023" name="BMC Biol.">
        <title>The compact genome of the sponge Oopsacas minuta (Hexactinellida) is lacking key metazoan core genes.</title>
        <authorList>
            <person name="Santini S."/>
            <person name="Schenkelaars Q."/>
            <person name="Jourda C."/>
            <person name="Duchesne M."/>
            <person name="Belahbib H."/>
            <person name="Rocher C."/>
            <person name="Selva M."/>
            <person name="Riesgo A."/>
            <person name="Vervoort M."/>
            <person name="Leys S.P."/>
            <person name="Kodjabachian L."/>
            <person name="Le Bivic A."/>
            <person name="Borchiellini C."/>
            <person name="Claverie J.M."/>
            <person name="Renard E."/>
        </authorList>
    </citation>
    <scope>NUCLEOTIDE SEQUENCE [LARGE SCALE GENOMIC DNA]</scope>
    <source>
        <strain evidence="4">SPO-2</strain>
    </source>
</reference>
<gene>
    <name evidence="4" type="ORF">LOD99_515</name>
</gene>
<accession>A0AAV7K8Z3</accession>
<dbReference type="Gene3D" id="3.40.20.10">
    <property type="entry name" value="Severin"/>
    <property type="match status" value="1"/>
</dbReference>
<dbReference type="InterPro" id="IPR002108">
    <property type="entry name" value="ADF-H"/>
</dbReference>
<comment type="caution">
    <text evidence="4">The sequence shown here is derived from an EMBL/GenBank/DDBJ whole genome shotgun (WGS) entry which is preliminary data.</text>
</comment>
<protein>
    <recommendedName>
        <fullName evidence="3">ADF-H domain-containing protein</fullName>
    </recommendedName>
</protein>
<proteinExistence type="inferred from homology"/>
<dbReference type="PRINTS" id="PR00006">
    <property type="entry name" value="COFILIN"/>
</dbReference>
<dbReference type="GO" id="GO:0003779">
    <property type="term" value="F:actin binding"/>
    <property type="evidence" value="ECO:0007669"/>
    <property type="project" value="UniProtKB-KW"/>
</dbReference>
<dbReference type="SUPFAM" id="SSF55753">
    <property type="entry name" value="Actin depolymerizing proteins"/>
    <property type="match status" value="1"/>
</dbReference>
<dbReference type="AlphaFoldDB" id="A0AAV7K8Z3"/>
<evidence type="ECO:0000256" key="2">
    <source>
        <dbReference type="ARBA" id="ARBA00023203"/>
    </source>
</evidence>
<dbReference type="SMART" id="SM00102">
    <property type="entry name" value="ADF"/>
    <property type="match status" value="1"/>
</dbReference>
<comment type="similarity">
    <text evidence="1">Belongs to the actin-binding proteins ADF family.</text>
</comment>
<keyword evidence="5" id="KW-1185">Reference proteome</keyword>
<dbReference type="InterPro" id="IPR017904">
    <property type="entry name" value="ADF/Cofilin"/>
</dbReference>
<dbReference type="Proteomes" id="UP001165289">
    <property type="component" value="Unassembled WGS sequence"/>
</dbReference>
<feature type="domain" description="ADF-H" evidence="3">
    <location>
        <begin position="2"/>
        <end position="158"/>
    </location>
</feature>
<dbReference type="Pfam" id="PF00241">
    <property type="entry name" value="Cofilin_ADF"/>
    <property type="match status" value="1"/>
</dbReference>
<dbReference type="GO" id="GO:0015629">
    <property type="term" value="C:actin cytoskeleton"/>
    <property type="evidence" value="ECO:0007669"/>
    <property type="project" value="InterPro"/>
</dbReference>
<evidence type="ECO:0000259" key="3">
    <source>
        <dbReference type="PROSITE" id="PS51263"/>
    </source>
</evidence>
<dbReference type="GO" id="GO:0030042">
    <property type="term" value="P:actin filament depolymerization"/>
    <property type="evidence" value="ECO:0007669"/>
    <property type="project" value="InterPro"/>
</dbReference>